<keyword evidence="3" id="KW-1185">Reference proteome</keyword>
<reference evidence="2 3" key="1">
    <citation type="submission" date="2016-10" db="EMBL/GenBank/DDBJ databases">
        <authorList>
            <person name="de Groot N.N."/>
        </authorList>
    </citation>
    <scope>NUCLEOTIDE SEQUENCE [LARGE SCALE GENOMIC DNA]</scope>
    <source>
        <strain evidence="2 3">DSM 2179</strain>
    </source>
</reference>
<dbReference type="EMBL" id="FNZK01000017">
    <property type="protein sequence ID" value="SEJ79339.1"/>
    <property type="molecule type" value="Genomic_DNA"/>
</dbReference>
<gene>
    <name evidence="2" type="ORF">SAMN05660742_11750</name>
</gene>
<keyword evidence="1" id="KW-1133">Transmembrane helix</keyword>
<evidence type="ECO:0000313" key="3">
    <source>
        <dbReference type="Proteomes" id="UP000199662"/>
    </source>
</evidence>
<protein>
    <submittedName>
        <fullName evidence="2">Uncharacterized protein</fullName>
    </submittedName>
</protein>
<evidence type="ECO:0000256" key="1">
    <source>
        <dbReference type="SAM" id="Phobius"/>
    </source>
</evidence>
<evidence type="ECO:0000313" key="2">
    <source>
        <dbReference type="EMBL" id="SEJ79339.1"/>
    </source>
</evidence>
<sequence>MNIVMYAGMTYGLTAIISLVVIALIVVMNKFLGGNSQENKEDMN</sequence>
<name>A0A1H7BP50_9FIRM</name>
<dbReference type="Proteomes" id="UP000199662">
    <property type="component" value="Unassembled WGS sequence"/>
</dbReference>
<feature type="transmembrane region" description="Helical" evidence="1">
    <location>
        <begin position="6"/>
        <end position="27"/>
    </location>
</feature>
<organism evidence="2 3">
    <name type="scientific">Propionispira arboris</name>
    <dbReference type="NCBI Taxonomy" id="84035"/>
    <lineage>
        <taxon>Bacteria</taxon>
        <taxon>Bacillati</taxon>
        <taxon>Bacillota</taxon>
        <taxon>Negativicutes</taxon>
        <taxon>Selenomonadales</taxon>
        <taxon>Selenomonadaceae</taxon>
        <taxon>Propionispira</taxon>
    </lineage>
</organism>
<dbReference type="STRING" id="84035.SAMN05660742_11750"/>
<dbReference type="RefSeq" id="WP_281246457.1">
    <property type="nucleotide sequence ID" value="NZ_FNZK01000017.1"/>
</dbReference>
<proteinExistence type="predicted"/>
<keyword evidence="1" id="KW-0812">Transmembrane</keyword>
<accession>A0A1H7BP50</accession>
<dbReference type="AlphaFoldDB" id="A0A1H7BP50"/>
<keyword evidence="1" id="KW-0472">Membrane</keyword>